<dbReference type="FlyBase" id="FBgn0031816">
    <property type="gene designation" value="Rchy1"/>
</dbReference>
<dbReference type="InParanoid" id="Q9VMD4"/>
<dbReference type="GeneID" id="33901"/>
<dbReference type="InterPro" id="IPR001841">
    <property type="entry name" value="Znf_RING"/>
</dbReference>
<dbReference type="IntAct" id="Q9VMD4">
    <property type="interactions" value="7"/>
</dbReference>
<dbReference type="Gene3D" id="3.30.40.10">
    <property type="entry name" value="Zinc/RING finger domain, C3HC4 (zinc finger)"/>
    <property type="match status" value="1"/>
</dbReference>
<dbReference type="Pfam" id="PF13639">
    <property type="entry name" value="zf-RING_2"/>
    <property type="match status" value="1"/>
</dbReference>
<dbReference type="Reactome" id="R-DME-110320">
    <property type="pathway name" value="Translesion Synthesis by POLH"/>
</dbReference>
<reference evidence="8" key="15">
    <citation type="submission" date="2022-11" db="EMBL/GenBank/DDBJ databases">
        <authorList>
            <consortium name="FlyBase"/>
        </authorList>
    </citation>
    <scope>NUCLEOTIDE SEQUENCE</scope>
</reference>
<dbReference type="EMBL" id="AE014134">
    <property type="protein sequence ID" value="AAF52385.2"/>
    <property type="molecule type" value="Genomic_DNA"/>
</dbReference>
<proteinExistence type="evidence at transcript level"/>
<dbReference type="PaxDb" id="7227-FBpp0078901"/>
<dbReference type="PANTHER" id="PTHR21319">
    <property type="entry name" value="RING FINGER AND CHY ZINC FINGER DOMAIN-CONTAINING PROTEIN 1"/>
    <property type="match status" value="1"/>
</dbReference>
<evidence type="ECO:0000259" key="6">
    <source>
        <dbReference type="PROSITE" id="PS51266"/>
    </source>
</evidence>
<dbReference type="HOGENOM" id="CLU_013368_2_1_1"/>
<evidence type="ECO:0000256" key="1">
    <source>
        <dbReference type="ARBA" id="ARBA00022723"/>
    </source>
</evidence>
<dbReference type="RefSeq" id="NP_609030.1">
    <property type="nucleotide sequence ID" value="NM_135186.2"/>
</dbReference>
<gene>
    <name evidence="8 11" type="primary">Rchy1</name>
    <name evidence="8" type="synonym">anon-EST:Posey20</name>
    <name evidence="9" type="synonym">CG16947-RA</name>
    <name evidence="8" type="synonym">Dmel\CG16947</name>
    <name evidence="8 11" type="ORF">CG16947</name>
    <name evidence="8" type="ORF">Dmel_CG16947</name>
</gene>
<dbReference type="SMART" id="SM00184">
    <property type="entry name" value="RING"/>
    <property type="match status" value="1"/>
</dbReference>
<dbReference type="PROSITE" id="PS51266">
    <property type="entry name" value="ZF_CHY"/>
    <property type="match status" value="1"/>
</dbReference>
<dbReference type="OrthoDB" id="411372at2759"/>
<evidence type="ECO:0000313" key="11">
    <source>
        <dbReference type="FlyBase" id="FBgn0031816"/>
    </source>
</evidence>
<evidence type="ECO:0000256" key="2">
    <source>
        <dbReference type="ARBA" id="ARBA00022771"/>
    </source>
</evidence>
<reference evidence="9" key="10">
    <citation type="submission" date="2009-07" db="EMBL/GenBank/DDBJ databases">
        <authorList>
            <person name="Carlson J."/>
            <person name="Booth B."/>
            <person name="Frise E."/>
            <person name="Park S."/>
            <person name="Wan K."/>
            <person name="Yu C."/>
            <person name="Celniker S."/>
        </authorList>
    </citation>
    <scope>NUCLEOTIDE SEQUENCE</scope>
</reference>
<dbReference type="FunFam" id="3.30.40.10:FF:000188">
    <property type="entry name" value="RING finger and CHY zinc finger domain-containing protein 1"/>
    <property type="match status" value="1"/>
</dbReference>
<name>Q9VMD4_DROME</name>
<dbReference type="EMBL" id="AE014134">
    <property type="protein sequence ID" value="AGB92669.1"/>
    <property type="molecule type" value="Genomic_DNA"/>
</dbReference>
<feature type="domain" description="CHY-type" evidence="6">
    <location>
        <begin position="177"/>
        <end position="244"/>
    </location>
</feature>
<dbReference type="GlyGen" id="Q9VMD4">
    <property type="glycosylation" value="1 site"/>
</dbReference>
<evidence type="ECO:0000256" key="3">
    <source>
        <dbReference type="ARBA" id="ARBA00022833"/>
    </source>
</evidence>
<reference evidence="8" key="11">
    <citation type="journal article" date="2015" name="G3 (Bethesda)">
        <title>Gene Model Annotations for Drosophila melanogaster: Impact of High-Throughput Data.</title>
        <authorList>
            <consortium name="FlyBase Consortium"/>
            <person name="Matthews B.B."/>
            <person name="Dos Santos G."/>
            <person name="Crosby M.A."/>
            <person name="Emmert D.B."/>
            <person name="St Pierre S.E."/>
            <person name="Gramates L.S."/>
            <person name="Zhou P."/>
            <person name="Schroeder A.J."/>
            <person name="Falls K."/>
            <person name="Strelets V."/>
            <person name="Russo S.M."/>
            <person name="Gelbart W.M."/>
            <person name="null"/>
        </authorList>
    </citation>
    <scope>NUCLEOTIDE SEQUENCE</scope>
</reference>
<evidence type="ECO:0000313" key="9">
    <source>
        <dbReference type="EMBL" id="ACS94568.1"/>
    </source>
</evidence>
<dbReference type="BioGRID-ORCS" id="33901">
    <property type="hits" value="0 hits in 1 CRISPR screen"/>
</dbReference>
<dbReference type="Pfam" id="PF14599">
    <property type="entry name" value="zinc_ribbon_6"/>
    <property type="match status" value="1"/>
</dbReference>
<dbReference type="AlphaFoldDB" id="Q9VMD4"/>
<keyword evidence="12" id="KW-1185">Reference proteome</keyword>
<dbReference type="InterPro" id="IPR013083">
    <property type="entry name" value="Znf_RING/FYVE/PHD"/>
</dbReference>
<evidence type="ECO:0000259" key="5">
    <source>
        <dbReference type="PROSITE" id="PS50089"/>
    </source>
</evidence>
<dbReference type="SMR" id="Q9VMD4"/>
<dbReference type="GO" id="GO:0005634">
    <property type="term" value="C:nucleus"/>
    <property type="evidence" value="ECO:0000318"/>
    <property type="project" value="GO_Central"/>
</dbReference>
<feature type="domain" description="RING-type" evidence="5">
    <location>
        <begin position="311"/>
        <end position="354"/>
    </location>
</feature>
<dbReference type="SUPFAM" id="SSF161219">
    <property type="entry name" value="CHY zinc finger-like"/>
    <property type="match status" value="1"/>
</dbReference>
<dbReference type="Proteomes" id="UP000000803">
    <property type="component" value="Chromosome 2L"/>
</dbReference>
<evidence type="ECO:0000259" key="7">
    <source>
        <dbReference type="PROSITE" id="PS51270"/>
    </source>
</evidence>
<protein>
    <submittedName>
        <fullName evidence="9">FI03607p</fullName>
    </submittedName>
    <submittedName>
        <fullName evidence="8">Ring finger and CHY zinc finger domain containing 1, isoform A</fullName>
    </submittedName>
    <submittedName>
        <fullName evidence="10">Ring finger and CHY zinc finger domain containing 1, isoform B</fullName>
    </submittedName>
</protein>
<dbReference type="Reactome" id="R-DME-983168">
    <property type="pathway name" value="Antigen processing: Ubiquitination &amp; Proteasome degradation"/>
</dbReference>
<reference evidence="8 12" key="5">
    <citation type="journal article" date="2002" name="Genome Biol.">
        <title>Heterochromatic sequences in a Drosophila whole-genome shotgun assembly.</title>
        <authorList>
            <person name="Hoskins R.A."/>
            <person name="Smith C.D."/>
            <person name="Carlson J.W."/>
            <person name="Carvalho A.B."/>
            <person name="Halpern A."/>
            <person name="Kaminker J.S."/>
            <person name="Kennedy C."/>
            <person name="Mungall C.J."/>
            <person name="Sullivan B.A."/>
            <person name="Sutton G.G."/>
            <person name="Yasuhara J.C."/>
            <person name="Wakimoto B.T."/>
            <person name="Myers E.W."/>
            <person name="Celniker S.E."/>
            <person name="Rubin G.M."/>
            <person name="Karpen G.H."/>
        </authorList>
    </citation>
    <scope>NUCLEOTIDE SEQUENCE [LARGE SCALE GENOMIC DNA]</scope>
    <source>
        <strain evidence="12">Berkeley</strain>
    </source>
</reference>
<dbReference type="OMA" id="AIVWRRH"/>
<dbReference type="FunCoup" id="Q9VMD4">
    <property type="interactions" value="1280"/>
</dbReference>
<evidence type="ECO:0000313" key="12">
    <source>
        <dbReference type="Proteomes" id="UP000000803"/>
    </source>
</evidence>
<reference evidence="8" key="13">
    <citation type="journal article" date="2015" name="Genome Res.">
        <title>The Release 6 reference sequence of the Drosophila melanogaster genome.</title>
        <authorList>
            <person name="Hoskins R.A."/>
            <person name="Carlson J.W."/>
            <person name="Wan K.H."/>
            <person name="Park S."/>
            <person name="Mendez I."/>
            <person name="Galle S.E."/>
            <person name="Booth B.W."/>
            <person name="Pfeiffer B.D."/>
            <person name="George R.A."/>
            <person name="Svirskas R."/>
            <person name="Krzywinski M."/>
            <person name="Schein J."/>
            <person name="Accardo M.C."/>
            <person name="Damia E."/>
            <person name="Messina G."/>
            <person name="Mendez-Lago M."/>
            <person name="de Pablos B."/>
            <person name="Demakova O.V."/>
            <person name="Andreyeva E.N."/>
            <person name="Boldyreva L.V."/>
            <person name="Marra M."/>
            <person name="Carvalho A.B."/>
            <person name="Dimitri P."/>
            <person name="Villasante A."/>
            <person name="Zhimulev I.F."/>
            <person name="Rubin G.M."/>
            <person name="Karpen G.H."/>
            <person name="Celniker S.E."/>
        </authorList>
    </citation>
    <scope>NUCLEOTIDE SEQUENCE</scope>
</reference>
<dbReference type="EMBL" id="BT088896">
    <property type="protein sequence ID" value="ACS94568.1"/>
    <property type="molecule type" value="mRNA"/>
</dbReference>
<reference evidence="8" key="14">
    <citation type="submission" date="2022-11" db="EMBL/GenBank/DDBJ databases">
        <title>Drosophila melanogaster release 4 sequence.</title>
        <authorList>
            <consortium name="Berkeley Drosophila Genome Project"/>
            <person name="Celniker S."/>
            <person name="Carlson J."/>
            <person name="Wan K."/>
            <person name="Pfeiffer B."/>
            <person name="Frise E."/>
            <person name="George R."/>
            <person name="Hoskins R."/>
            <person name="Stapleton M."/>
            <person name="Pacleb J."/>
            <person name="Park S."/>
            <person name="Svirskas R."/>
            <person name="Smith E."/>
            <person name="Yu C."/>
            <person name="Rubin G."/>
        </authorList>
    </citation>
    <scope>NUCLEOTIDE SEQUENCE</scope>
</reference>
<reference evidence="12" key="4">
    <citation type="journal article" date="2002" name="Genome Biol.">
        <title>The transposable elements of the Drosophila melanogaster euchromatin: a genomics perspective.</title>
        <authorList>
            <person name="Kaminker J.S."/>
            <person name="Bergman C.M."/>
            <person name="Kronmiller B."/>
            <person name="Carlson J."/>
            <person name="Svirskas R."/>
            <person name="Patel S."/>
            <person name="Frise E."/>
            <person name="Wheeler D.A."/>
            <person name="Lewis S.E."/>
            <person name="Rubin G.M."/>
            <person name="Ashburner M."/>
            <person name="Celniker S.E."/>
        </authorList>
    </citation>
    <scope>NUCLEOTIDE SEQUENCE [LARGE SCALE GENOMIC DNA]</scope>
    <source>
        <strain evidence="12">Berkeley</strain>
    </source>
</reference>
<reference evidence="12" key="3">
    <citation type="journal article" date="2002" name="Genome Biol.">
        <title>Annotation of the Drosophila melanogaster euchromatic genome: a systematic review.</title>
        <authorList>
            <person name="Misra S."/>
            <person name="Crosby M.A."/>
            <person name="Mungall C.J."/>
            <person name="Matthews B.B."/>
            <person name="Campbell K.S."/>
            <person name="Hradecky P."/>
            <person name="Huang Y."/>
            <person name="Kaminker J.S."/>
            <person name="Millburn G.H."/>
            <person name="Prochnik S.E."/>
            <person name="Smith C.D."/>
            <person name="Tupy J.L."/>
            <person name="Whitfied E.J."/>
            <person name="Bayraktaroglu L."/>
            <person name="Berman B.P."/>
            <person name="Bettencourt B.R."/>
            <person name="Celniker S.E."/>
            <person name="de Grey A.D."/>
            <person name="Drysdale R.A."/>
            <person name="Harris N.L."/>
            <person name="Richter J."/>
            <person name="Russo S."/>
            <person name="Schroeder A.J."/>
            <person name="Shu S.Q."/>
            <person name="Stapleton M."/>
            <person name="Yamada C."/>
            <person name="Ashburner M."/>
            <person name="Gelbart W.M."/>
            <person name="Rubin G.M."/>
            <person name="Lewis S.E."/>
        </authorList>
    </citation>
    <scope>GENOME REANNOTATION</scope>
    <source>
        <strain evidence="12">Berkeley</strain>
    </source>
</reference>
<keyword evidence="1" id="KW-0479">Metal-binding</keyword>
<dbReference type="GO" id="GO:0061630">
    <property type="term" value="F:ubiquitin protein ligase activity"/>
    <property type="evidence" value="ECO:0000250"/>
    <property type="project" value="FlyBase"/>
</dbReference>
<dbReference type="GO" id="GO:0000151">
    <property type="term" value="C:ubiquitin ligase complex"/>
    <property type="evidence" value="ECO:0000250"/>
    <property type="project" value="FlyBase"/>
</dbReference>
<reference evidence="8 12" key="6">
    <citation type="journal article" date="2005" name="PLoS Comput. Biol.">
        <title>Combined evidence annotation of transposable elements in genome sequences.</title>
        <authorList>
            <person name="Quesneville H."/>
            <person name="Bergman C.M."/>
            <person name="Andrieu O."/>
            <person name="Autard D."/>
            <person name="Nouaud D."/>
            <person name="Ashburner M."/>
            <person name="Anxolabehere D."/>
        </authorList>
    </citation>
    <scope>NUCLEOTIDE SEQUENCE [LARGE SCALE GENOMIC DNA]</scope>
    <source>
        <strain evidence="12">Berkeley</strain>
    </source>
</reference>
<dbReference type="GO" id="GO:0008270">
    <property type="term" value="F:zinc ion binding"/>
    <property type="evidence" value="ECO:0000255"/>
    <property type="project" value="FlyBase"/>
</dbReference>
<accession>Q9VMD4</accession>
<keyword evidence="2 4" id="KW-0863">Zinc-finger</keyword>
<dbReference type="ExpressionAtlas" id="Q9VMD4">
    <property type="expression patterns" value="baseline and differential"/>
</dbReference>
<reference evidence="8" key="7">
    <citation type="submission" date="2006-08" db="EMBL/GenBank/DDBJ databases">
        <authorList>
            <person name="Celniker S."/>
            <person name="Carlson J."/>
            <person name="Wan K."/>
            <person name="Frise E."/>
            <person name="Hoskins R."/>
            <person name="Park S."/>
            <person name="Svirskas R."/>
            <person name="Rubin G."/>
        </authorList>
    </citation>
    <scope>NUCLEOTIDE SEQUENCE</scope>
</reference>
<dbReference type="Pfam" id="PF05495">
    <property type="entry name" value="zf-CHY"/>
    <property type="match status" value="1"/>
</dbReference>
<dbReference type="AGR" id="FB:FBgn0031816"/>
<evidence type="ECO:0000313" key="8">
    <source>
        <dbReference type="EMBL" id="AAF52385.2"/>
    </source>
</evidence>
<dbReference type="VEuPathDB" id="VectorBase:FBgn0031816"/>
<feature type="domain" description="CTCHY-type" evidence="7">
    <location>
        <begin position="246"/>
        <end position="310"/>
    </location>
</feature>
<dbReference type="CTD" id="25898"/>
<reference evidence="8 12" key="9">
    <citation type="journal article" date="2007" name="Science">
        <title>Sequence finishing and mapping of Drosophila melanogaster heterochromatin.</title>
        <authorList>
            <person name="Hoskins R.A."/>
            <person name="Carlson J.W."/>
            <person name="Kennedy C."/>
            <person name="Acevedo D."/>
            <person name="Evans-Holm M."/>
            <person name="Frise E."/>
            <person name="Wan K.H."/>
            <person name="Park S."/>
            <person name="Mendez-Lago M."/>
            <person name="Rossi F."/>
            <person name="Villasante A."/>
            <person name="Dimitri P."/>
            <person name="Karpen G.H."/>
            <person name="Celniker S.E."/>
        </authorList>
    </citation>
    <scope>NUCLEOTIDE SEQUENCE [LARGE SCALE GENOMIC DNA]</scope>
    <source>
        <strain evidence="12">Berkeley</strain>
    </source>
</reference>
<dbReference type="InterPro" id="IPR008913">
    <property type="entry name" value="Znf_CHY"/>
</dbReference>
<evidence type="ECO:0000313" key="10">
    <source>
        <dbReference type="EMBL" id="AGB92669.1"/>
    </source>
</evidence>
<dbReference type="InterPro" id="IPR037274">
    <property type="entry name" value="Znf_CHY_sf"/>
</dbReference>
<evidence type="ECO:0000256" key="4">
    <source>
        <dbReference type="PROSITE-ProRule" id="PRU00601"/>
    </source>
</evidence>
<dbReference type="CDD" id="cd16464">
    <property type="entry name" value="RING-H2_Pirh2-like"/>
    <property type="match status" value="1"/>
</dbReference>
<dbReference type="KEGG" id="dme:Dmel_CG16947"/>
<dbReference type="RefSeq" id="NP_001260133.1">
    <property type="nucleotide sequence ID" value="NM_001273204.2"/>
</dbReference>
<keyword evidence="3" id="KW-0862">Zinc</keyword>
<sequence length="433" mass="48654">MKNRQRTRRISLNENHNRYMGSGGIDVQIVTNTKEPNQVNLNSSSATTTSAEAALPASLPLAQIAQQPHTHPHPHPNPHLHQQHQLIVTPTTMTGKYHPAHAKLRRCKSTPSLNCDGMAEPMEEDQLHRFAACSRNPAAEAQQHAQPSCNSSSSSSDGSCNSNKCSSNICGAQPTTPESLRFGCAHYKRRAMFVTPCCNKFYKCRFCHDENETHHFDRKTLTELICSECNTRQTVREQCLNCGVRFGKYTCLICNLFDDADKQQYHCHGCGICRIGGAENFFHCEVCNMCLPIQLKIDGHRCVENISRSHCPVCLGDIHTSRIPCHIPDCGHLLHKMCFDQLLASGHYTCPTCQTSLIDMTALWVYLDDQAERMPVPLKYENQRVHIFCNDCHKTSKTKFHFIGLKCVHCGAYNTTQDVKRRLSLVTDEPSSA</sequence>
<dbReference type="InterPro" id="IPR039512">
    <property type="entry name" value="RCHY1_zinc-ribbon"/>
</dbReference>
<dbReference type="PROSITE" id="PS50089">
    <property type="entry name" value="ZF_RING_2"/>
    <property type="match status" value="1"/>
</dbReference>
<dbReference type="GO" id="GO:0004842">
    <property type="term" value="F:ubiquitin-protein transferase activity"/>
    <property type="evidence" value="ECO:0000250"/>
    <property type="project" value="FlyBase"/>
</dbReference>
<organism evidence="8 12">
    <name type="scientific">Drosophila melanogaster</name>
    <name type="common">Fruit fly</name>
    <dbReference type="NCBI Taxonomy" id="7227"/>
    <lineage>
        <taxon>Eukaryota</taxon>
        <taxon>Metazoa</taxon>
        <taxon>Ecdysozoa</taxon>
        <taxon>Arthropoda</taxon>
        <taxon>Hexapoda</taxon>
        <taxon>Insecta</taxon>
        <taxon>Pterygota</taxon>
        <taxon>Neoptera</taxon>
        <taxon>Endopterygota</taxon>
        <taxon>Diptera</taxon>
        <taxon>Brachycera</taxon>
        <taxon>Muscomorpha</taxon>
        <taxon>Ephydroidea</taxon>
        <taxon>Drosophilidae</taxon>
        <taxon>Drosophila</taxon>
        <taxon>Sophophora</taxon>
    </lineage>
</organism>
<reference evidence="12" key="2">
    <citation type="journal article" date="2002" name="Genome Biol.">
        <title>Finishing a whole-genome shotgun: release 3 of the Drosophila melanogaster euchromatic genome sequence.</title>
        <authorList>
            <person name="Celniker S.E."/>
            <person name="Wheeler D.A."/>
            <person name="Kronmiller B."/>
            <person name="Carlson J.W."/>
            <person name="Halpern A."/>
            <person name="Patel S."/>
            <person name="Adams M."/>
            <person name="Champe M."/>
            <person name="Dugan S.P."/>
            <person name="Frise E."/>
            <person name="Hodgson A."/>
            <person name="George R.A."/>
            <person name="Hoskins R.A."/>
            <person name="Laverty T."/>
            <person name="Muzny D.M."/>
            <person name="Nelson C.R."/>
            <person name="Pacleb J.M."/>
            <person name="Park S."/>
            <person name="Pfeiffer B.D."/>
            <person name="Richards S."/>
            <person name="Sodergren E.J."/>
            <person name="Svirskas R."/>
            <person name="Tabor P.E."/>
            <person name="Wan K."/>
            <person name="Stapleton M."/>
            <person name="Sutton G.G."/>
            <person name="Venter C."/>
            <person name="Weinstock G."/>
            <person name="Scherer S.E."/>
            <person name="Myers E.W."/>
            <person name="Gibbs R.A."/>
            <person name="Rubin G.M."/>
        </authorList>
    </citation>
    <scope>NUCLEOTIDE SEQUENCE [LARGE SCALE GENOMIC DNA]</scope>
    <source>
        <strain evidence="12">Berkeley</strain>
    </source>
</reference>
<dbReference type="eggNOG" id="KOG1940">
    <property type="taxonomic scope" value="Eukaryota"/>
</dbReference>
<dbReference type="STRING" id="7227.FBpp0078901"/>
<dbReference type="Gene3D" id="2.20.28.10">
    <property type="match status" value="1"/>
</dbReference>
<dbReference type="GO" id="GO:0006511">
    <property type="term" value="P:ubiquitin-dependent protein catabolic process"/>
    <property type="evidence" value="ECO:0000318"/>
    <property type="project" value="GO_Central"/>
</dbReference>
<dbReference type="UCSC" id="CG16947-RA">
    <property type="organism name" value="d. melanogaster"/>
</dbReference>
<dbReference type="PANTHER" id="PTHR21319:SF53">
    <property type="entry name" value="RING FINGER AND CHY ZINC FINGER DOMAIN-CONTAINING PROTEIN 1"/>
    <property type="match status" value="1"/>
</dbReference>
<dbReference type="SUPFAM" id="SSF161245">
    <property type="entry name" value="Zinc hairpin stack"/>
    <property type="match status" value="1"/>
</dbReference>
<reference evidence="8" key="12">
    <citation type="journal article" date="2015" name="G3 (Bethesda)">
        <title>Gene Model Annotations for Drosophila melanogaster: The Rule-Benders.</title>
        <authorList>
            <consortium name="FlyBase Consortium"/>
            <person name="Crosby M.A."/>
            <person name="Gramates L.S."/>
            <person name="Dos Santos G."/>
            <person name="Matthews B.B."/>
            <person name="St Pierre S.E."/>
            <person name="Zhou P."/>
            <person name="Schroeder A.J."/>
            <person name="Falls K."/>
            <person name="Emmert D.B."/>
            <person name="Russo S.M."/>
            <person name="Gelbart W.M."/>
            <person name="null"/>
        </authorList>
    </citation>
    <scope>NUCLEOTIDE SEQUENCE</scope>
</reference>
<reference evidence="8 12" key="8">
    <citation type="journal article" date="2007" name="Science">
        <title>The Release 5.1 annotation of Drosophila melanogaster heterochromatin.</title>
        <authorList>
            <person name="Smith C.D."/>
            <person name="Shu S."/>
            <person name="Mungall C.J."/>
            <person name="Karpen G.H."/>
        </authorList>
    </citation>
    <scope>NUCLEOTIDE SEQUENCE [LARGE SCALE GENOMIC DNA]</scope>
    <source>
        <strain evidence="12">Berkeley</strain>
    </source>
</reference>
<dbReference type="InterPro" id="IPR037275">
    <property type="entry name" value="Znf_CTCHY_sf"/>
</dbReference>
<dbReference type="InterPro" id="IPR017921">
    <property type="entry name" value="Znf_CTCHY"/>
</dbReference>
<dbReference type="Bgee" id="FBgn0031816">
    <property type="expression patterns" value="Expressed in ensheathing neuropil associated glial cell (Drosophila) in brain and 38 other cell types or tissues"/>
</dbReference>
<dbReference type="SUPFAM" id="SSF57850">
    <property type="entry name" value="RING/U-box"/>
    <property type="match status" value="1"/>
</dbReference>
<reference evidence="8 12" key="1">
    <citation type="journal article" date="2000" name="Science">
        <title>The genome sequence of Drosophila melanogaster.</title>
        <authorList>
            <person name="Adams M.D."/>
            <person name="Celniker S.E."/>
            <person name="Holt R.A."/>
            <person name="Evans C.A."/>
            <person name="Gocayne J.D."/>
            <person name="Amanatides P.G."/>
            <person name="Scherer S.E."/>
            <person name="Li P.W."/>
            <person name="Hoskins R.A."/>
            <person name="Galle R.F."/>
            <person name="George R.A."/>
            <person name="Lewis S.E."/>
            <person name="Richards S."/>
            <person name="Ashburner M."/>
            <person name="Henderson S.N."/>
            <person name="Sutton G.G."/>
            <person name="Wortman J.R."/>
            <person name="Yandell M.D."/>
            <person name="Zhang Q."/>
            <person name="Chen L.X."/>
            <person name="Brandon R.C."/>
            <person name="Rogers Y.H."/>
            <person name="Blazej R.G."/>
            <person name="Champe M."/>
            <person name="Pfeiffer B.D."/>
            <person name="Wan K.H."/>
            <person name="Doyle C."/>
            <person name="Baxter E.G."/>
            <person name="Helt G."/>
            <person name="Nelson C.R."/>
            <person name="Gabor G.L."/>
            <person name="Abril J.F."/>
            <person name="Agbayani A."/>
            <person name="An H.J."/>
            <person name="Andrews-Pfannkoch C."/>
            <person name="Baldwin D."/>
            <person name="Ballew R.M."/>
            <person name="Basu A."/>
            <person name="Baxendale J."/>
            <person name="Bayraktaroglu L."/>
            <person name="Beasley E.M."/>
            <person name="Beeson K.Y."/>
            <person name="Benos P.V."/>
            <person name="Berman B.P."/>
            <person name="Bhandari D."/>
            <person name="Bolshakov S."/>
            <person name="Borkova D."/>
            <person name="Botchan M.R."/>
            <person name="Bouck J."/>
            <person name="Brokstein P."/>
            <person name="Brottier P."/>
            <person name="Burtis K.C."/>
            <person name="Busam D.A."/>
            <person name="Butler H."/>
            <person name="Cadieu E."/>
            <person name="Center A."/>
            <person name="Chandra I."/>
            <person name="Cherry J.M."/>
            <person name="Cawley S."/>
            <person name="Dahlke C."/>
            <person name="Davenport L.B."/>
            <person name="Davies P."/>
            <person name="de Pablos B."/>
            <person name="Delcher A."/>
            <person name="Deng Z."/>
            <person name="Mays A.D."/>
            <person name="Dew I."/>
            <person name="Dietz S.M."/>
            <person name="Dodson K."/>
            <person name="Doup L.E."/>
            <person name="Downes M."/>
            <person name="Dugan-Rocha S."/>
            <person name="Dunkov B.C."/>
            <person name="Dunn P."/>
            <person name="Durbin K.J."/>
            <person name="Evangelista C.C."/>
            <person name="Ferraz C."/>
            <person name="Ferriera S."/>
            <person name="Fleischmann W."/>
            <person name="Fosler C."/>
            <person name="Gabrielian A.E."/>
            <person name="Garg N.S."/>
            <person name="Gelbart W.M."/>
            <person name="Glasser K."/>
            <person name="Glodek A."/>
            <person name="Gong F."/>
            <person name="Gorrell J.H."/>
            <person name="Gu Z."/>
            <person name="Guan P."/>
            <person name="Harris M."/>
            <person name="Harris N.L."/>
            <person name="Harvey D."/>
            <person name="Heiman T.J."/>
            <person name="Hernandez J.R."/>
            <person name="Houck J."/>
            <person name="Hostin D."/>
            <person name="Houston K.A."/>
            <person name="Howland T.J."/>
            <person name="Wei M.H."/>
            <person name="Ibegwam C."/>
            <person name="Jalali M."/>
            <person name="Kalush F."/>
            <person name="Karpen G.H."/>
            <person name="Ke Z."/>
            <person name="Kennison J.A."/>
            <person name="Ketchum K.A."/>
            <person name="Kimmel B.E."/>
            <person name="Kodira C.D."/>
            <person name="Kraft C."/>
            <person name="Kravitz S."/>
            <person name="Kulp D."/>
            <person name="Lai Z."/>
            <person name="Lasko P."/>
            <person name="Lei Y."/>
            <person name="Levitsky A.A."/>
            <person name="Li J."/>
            <person name="Li Z."/>
            <person name="Liang Y."/>
            <person name="Lin X."/>
            <person name="Liu X."/>
            <person name="Mattei B."/>
            <person name="McIntosh T.C."/>
            <person name="McLeod M.P."/>
            <person name="McPherson D."/>
            <person name="Merkulov G."/>
            <person name="Milshina N.V."/>
            <person name="Mobarry C."/>
            <person name="Morris J."/>
            <person name="Moshrefi A."/>
            <person name="Mount S.M."/>
            <person name="Moy M."/>
            <person name="Murphy B."/>
            <person name="Murphy L."/>
            <person name="Muzny D.M."/>
            <person name="Nelson D.L."/>
            <person name="Nelson D.R."/>
            <person name="Nelson K.A."/>
            <person name="Nixon K."/>
            <person name="Nusskern D.R."/>
            <person name="Pacleb J.M."/>
            <person name="Palazzolo M."/>
            <person name="Pittman G.S."/>
            <person name="Pan S."/>
            <person name="Pollard J."/>
            <person name="Puri V."/>
            <person name="Reese M.G."/>
            <person name="Reinert K."/>
            <person name="Remington K."/>
            <person name="Saunders R.D."/>
            <person name="Scheeler F."/>
            <person name="Shen H."/>
            <person name="Shue B.C."/>
            <person name="Siden-Kiamos I."/>
            <person name="Simpson M."/>
            <person name="Skupski M.P."/>
            <person name="Smith T."/>
            <person name="Spier E."/>
            <person name="Spradling A.C."/>
            <person name="Stapleton M."/>
            <person name="Strong R."/>
            <person name="Sun E."/>
            <person name="Svirskas R."/>
            <person name="Tector C."/>
            <person name="Turner R."/>
            <person name="Venter E."/>
            <person name="Wang A.H."/>
            <person name="Wang X."/>
            <person name="Wang Z.Y."/>
            <person name="Wassarman D.A."/>
            <person name="Weinstock G.M."/>
            <person name="Weissenbach J."/>
            <person name="Williams S.M."/>
            <person name="WoodageT"/>
            <person name="Worley K.C."/>
            <person name="Wu D."/>
            <person name="Yang S."/>
            <person name="Yao Q.A."/>
            <person name="Ye J."/>
            <person name="Yeh R.F."/>
            <person name="Zaveri J.S."/>
            <person name="Zhan M."/>
            <person name="Zhang G."/>
            <person name="Zhao Q."/>
            <person name="Zheng L."/>
            <person name="Zheng X.H."/>
            <person name="Zhong F.N."/>
            <person name="Zhong W."/>
            <person name="Zhou X."/>
            <person name="Zhu S."/>
            <person name="Zhu X."/>
            <person name="Smith H.O."/>
            <person name="Gibbs R.A."/>
            <person name="Myers E.W."/>
            <person name="Rubin G.M."/>
            <person name="Venter J.C."/>
        </authorList>
    </citation>
    <scope>NUCLEOTIDE SEQUENCE [LARGE SCALE GENOMIC DNA]</scope>
    <source>
        <strain evidence="12">Berkeley</strain>
    </source>
</reference>
<dbReference type="GO" id="GO:0014014">
    <property type="term" value="P:negative regulation of gliogenesis"/>
    <property type="evidence" value="ECO:0000315"/>
    <property type="project" value="FlyBase"/>
</dbReference>
<dbReference type="GO" id="GO:0016567">
    <property type="term" value="P:protein ubiquitination"/>
    <property type="evidence" value="ECO:0000250"/>
    <property type="project" value="FlyBase"/>
</dbReference>
<dbReference type="PROSITE" id="PS51270">
    <property type="entry name" value="ZF_CTCHY"/>
    <property type="match status" value="1"/>
</dbReference>